<proteinExistence type="predicted"/>
<sequence length="67" mass="7083">MQKANIMNSNFTLDRRHGKIMGVCAGLSNRTGLDVTLIRVALVLLTLCALGPIGVAAYLLAGWLAEG</sequence>
<keyword evidence="1" id="KW-0472">Membrane</keyword>
<organism evidence="3 4">
    <name type="scientific">Sphingobium lactosutens DS20</name>
    <dbReference type="NCBI Taxonomy" id="1331060"/>
    <lineage>
        <taxon>Bacteria</taxon>
        <taxon>Pseudomonadati</taxon>
        <taxon>Pseudomonadota</taxon>
        <taxon>Alphaproteobacteria</taxon>
        <taxon>Sphingomonadales</taxon>
        <taxon>Sphingomonadaceae</taxon>
        <taxon>Sphingobium</taxon>
    </lineage>
</organism>
<comment type="caution">
    <text evidence="3">The sequence shown here is derived from an EMBL/GenBank/DDBJ whole genome shotgun (WGS) entry which is preliminary data.</text>
</comment>
<feature type="domain" description="Phage shock protein PspC N-terminal" evidence="2">
    <location>
        <begin position="11"/>
        <end position="64"/>
    </location>
</feature>
<dbReference type="Proteomes" id="UP000015531">
    <property type="component" value="Unassembled WGS sequence"/>
</dbReference>
<dbReference type="Pfam" id="PF04024">
    <property type="entry name" value="PspC"/>
    <property type="match status" value="1"/>
</dbReference>
<evidence type="ECO:0000313" key="3">
    <source>
        <dbReference type="EMBL" id="EQB12378.1"/>
    </source>
</evidence>
<evidence type="ECO:0000256" key="1">
    <source>
        <dbReference type="SAM" id="Phobius"/>
    </source>
</evidence>
<keyword evidence="1" id="KW-1133">Transmembrane helix</keyword>
<dbReference type="eggNOG" id="COG1983">
    <property type="taxonomic scope" value="Bacteria"/>
</dbReference>
<keyword evidence="4" id="KW-1185">Reference proteome</keyword>
<name>T0HJR1_9SPHN</name>
<accession>T0HJR1</accession>
<feature type="transmembrane region" description="Helical" evidence="1">
    <location>
        <begin position="40"/>
        <end position="65"/>
    </location>
</feature>
<dbReference type="PATRIC" id="fig|1331060.3.peg.3807"/>
<dbReference type="EMBL" id="ATDP01000103">
    <property type="protein sequence ID" value="EQB12378.1"/>
    <property type="molecule type" value="Genomic_DNA"/>
</dbReference>
<gene>
    <name evidence="3" type="ORF">RLDS_19720</name>
</gene>
<evidence type="ECO:0000313" key="4">
    <source>
        <dbReference type="Proteomes" id="UP000015531"/>
    </source>
</evidence>
<dbReference type="AlphaFoldDB" id="T0HJR1"/>
<keyword evidence="1" id="KW-0812">Transmembrane</keyword>
<reference evidence="3 4" key="1">
    <citation type="journal article" date="2013" name="Genome Announc.">
        <title>Draft Genome Sequence of Sphingobium lactosutens Strain DS20T, Isolated from a Hexachlorocyclohexane Dumpsite.</title>
        <authorList>
            <person name="Kumar R."/>
            <person name="Dwivedi V."/>
            <person name="Negi V."/>
            <person name="Khurana J.P."/>
            <person name="Lal R."/>
        </authorList>
    </citation>
    <scope>NUCLEOTIDE SEQUENCE [LARGE SCALE GENOMIC DNA]</scope>
    <source>
        <strain evidence="3 4">DS20</strain>
    </source>
</reference>
<evidence type="ECO:0000259" key="2">
    <source>
        <dbReference type="Pfam" id="PF04024"/>
    </source>
</evidence>
<protein>
    <submittedName>
        <fullName evidence="3">Stress-responsive transcriptional regulator</fullName>
    </submittedName>
</protein>
<dbReference type="InterPro" id="IPR007168">
    <property type="entry name" value="Phageshock_PspC_N"/>
</dbReference>